<keyword evidence="11 13" id="KW-0472">Membrane</keyword>
<evidence type="ECO:0000256" key="12">
    <source>
        <dbReference type="PROSITE-ProRule" id="PRU00282"/>
    </source>
</evidence>
<dbReference type="PROSITE" id="PS50920">
    <property type="entry name" value="SOLCAR"/>
    <property type="match status" value="3"/>
</dbReference>
<dbReference type="PANTHER" id="PTHR45758:SF20">
    <property type="entry name" value="MITOFERRIN-2"/>
    <property type="match status" value="1"/>
</dbReference>
<evidence type="ECO:0000256" key="5">
    <source>
        <dbReference type="ARBA" id="ARBA00022692"/>
    </source>
</evidence>
<evidence type="ECO:0000313" key="16">
    <source>
        <dbReference type="Proteomes" id="UP000887560"/>
    </source>
</evidence>
<keyword evidence="5 13" id="KW-0812">Transmembrane</keyword>
<reference evidence="17" key="1">
    <citation type="submission" date="2022-11" db="UniProtKB">
        <authorList>
            <consortium name="WormBaseParasite"/>
        </authorList>
    </citation>
    <scope>IDENTIFICATION</scope>
</reference>
<keyword evidence="6" id="KW-0999">Mitochondrion inner membrane</keyword>
<dbReference type="PROSITE" id="PS51225">
    <property type="entry name" value="MARVEL"/>
    <property type="match status" value="1"/>
</dbReference>
<keyword evidence="4" id="KW-0410">Iron transport</keyword>
<evidence type="ECO:0000256" key="14">
    <source>
        <dbReference type="SAM" id="Phobius"/>
    </source>
</evidence>
<organism evidence="16 17">
    <name type="scientific">Meloidogyne floridensis</name>
    <dbReference type="NCBI Taxonomy" id="298350"/>
    <lineage>
        <taxon>Eukaryota</taxon>
        <taxon>Metazoa</taxon>
        <taxon>Ecdysozoa</taxon>
        <taxon>Nematoda</taxon>
        <taxon>Chromadorea</taxon>
        <taxon>Rhabditida</taxon>
        <taxon>Tylenchina</taxon>
        <taxon>Tylenchomorpha</taxon>
        <taxon>Tylenchoidea</taxon>
        <taxon>Meloidogynidae</taxon>
        <taxon>Meloidogyninae</taxon>
        <taxon>Meloidogyne</taxon>
    </lineage>
</organism>
<keyword evidence="9" id="KW-0406">Ion transport</keyword>
<feature type="repeat" description="Solcar" evidence="12">
    <location>
        <begin position="293"/>
        <end position="389"/>
    </location>
</feature>
<evidence type="ECO:0000256" key="3">
    <source>
        <dbReference type="ARBA" id="ARBA00022448"/>
    </source>
</evidence>
<evidence type="ECO:0000256" key="9">
    <source>
        <dbReference type="ARBA" id="ARBA00023065"/>
    </source>
</evidence>
<evidence type="ECO:0000256" key="7">
    <source>
        <dbReference type="ARBA" id="ARBA00022989"/>
    </source>
</evidence>
<dbReference type="GO" id="GO:0048250">
    <property type="term" value="P:iron import into the mitochondrion"/>
    <property type="evidence" value="ECO:0007669"/>
    <property type="project" value="TreeGrafter"/>
</dbReference>
<accession>A0A915NID2</accession>
<protein>
    <submittedName>
        <fullName evidence="17">MARVEL domain-containing protein</fullName>
    </submittedName>
</protein>
<feature type="repeat" description="Solcar" evidence="12">
    <location>
        <begin position="112"/>
        <end position="200"/>
    </location>
</feature>
<dbReference type="FunFam" id="1.50.40.10:FF:000127">
    <property type="entry name" value="MC family mitochondrial carrier protein"/>
    <property type="match status" value="1"/>
</dbReference>
<dbReference type="AlphaFoldDB" id="A0A915NID2"/>
<keyword evidence="3" id="KW-0813">Transport</keyword>
<dbReference type="InterPro" id="IPR008253">
    <property type="entry name" value="Marvel"/>
</dbReference>
<dbReference type="GO" id="GO:0000077">
    <property type="term" value="P:DNA damage checkpoint signaling"/>
    <property type="evidence" value="ECO:0007669"/>
    <property type="project" value="InterPro"/>
</dbReference>
<dbReference type="Gene3D" id="1.50.40.10">
    <property type="entry name" value="Mitochondrial carrier domain"/>
    <property type="match status" value="2"/>
</dbReference>
<evidence type="ECO:0000259" key="15">
    <source>
        <dbReference type="PROSITE" id="PS51225"/>
    </source>
</evidence>
<proteinExistence type="inferred from homology"/>
<evidence type="ECO:0000256" key="6">
    <source>
        <dbReference type="ARBA" id="ARBA00022792"/>
    </source>
</evidence>
<dbReference type="Proteomes" id="UP000887560">
    <property type="component" value="Unplaced"/>
</dbReference>
<evidence type="ECO:0000313" key="17">
    <source>
        <dbReference type="WBParaSite" id="scf7180000418943.g3152"/>
    </source>
</evidence>
<comment type="similarity">
    <text evidence="2">Belongs to the mitochondrial carrier (TC 2.A.29) family.</text>
</comment>
<evidence type="ECO:0000256" key="4">
    <source>
        <dbReference type="ARBA" id="ARBA00022496"/>
    </source>
</evidence>
<feature type="transmembrane region" description="Helical" evidence="14">
    <location>
        <begin position="692"/>
        <end position="712"/>
    </location>
</feature>
<evidence type="ECO:0000256" key="1">
    <source>
        <dbReference type="ARBA" id="ARBA00004448"/>
    </source>
</evidence>
<evidence type="ECO:0000256" key="2">
    <source>
        <dbReference type="ARBA" id="ARBA00006375"/>
    </source>
</evidence>
<feature type="transmembrane region" description="Helical" evidence="14">
    <location>
        <begin position="413"/>
        <end position="433"/>
    </location>
</feature>
<dbReference type="Pfam" id="PF00153">
    <property type="entry name" value="Mito_carr"/>
    <property type="match status" value="3"/>
</dbReference>
<feature type="domain" description="MARVEL" evidence="15">
    <location>
        <begin position="688"/>
        <end position="826"/>
    </location>
</feature>
<feature type="transmembrane region" description="Helical" evidence="14">
    <location>
        <begin position="755"/>
        <end position="785"/>
    </location>
</feature>
<keyword evidence="8" id="KW-0408">Iron</keyword>
<keyword evidence="7 14" id="KW-1133">Transmembrane helix</keyword>
<dbReference type="PANTHER" id="PTHR45758">
    <property type="entry name" value="MITOFERRIN-1-RELATED"/>
    <property type="match status" value="1"/>
</dbReference>
<feature type="transmembrane region" description="Helical" evidence="14">
    <location>
        <begin position="797"/>
        <end position="822"/>
    </location>
</feature>
<keyword evidence="10" id="KW-0496">Mitochondrion</keyword>
<feature type="repeat" description="Solcar" evidence="12">
    <location>
        <begin position="209"/>
        <end position="292"/>
    </location>
</feature>
<comment type="subcellular location">
    <subcellularLocation>
        <location evidence="1">Mitochondrion inner membrane</location>
        <topology evidence="1">Multi-pass membrane protein</topology>
    </subcellularLocation>
</comment>
<evidence type="ECO:0000256" key="8">
    <source>
        <dbReference type="ARBA" id="ARBA00023004"/>
    </source>
</evidence>
<evidence type="ECO:0000256" key="10">
    <source>
        <dbReference type="ARBA" id="ARBA00023128"/>
    </source>
</evidence>
<evidence type="ECO:0000256" key="13">
    <source>
        <dbReference type="PROSITE-ProRule" id="PRU00581"/>
    </source>
</evidence>
<dbReference type="WBParaSite" id="scf7180000418943.g3152">
    <property type="protein sequence ID" value="scf7180000418943.g3152"/>
    <property type="gene ID" value="scf7180000418943.g3152"/>
</dbReference>
<dbReference type="InterPro" id="IPR007150">
    <property type="entry name" value="HUS1/Mec3"/>
</dbReference>
<sequence>MSNGLSYDSVQKAIEVKETMDKLEELNPKHEELPLIKGLLYYHVSSPNWFLKQLLKRLCGTKLKELISGASYKKALLAFRSTQRTLWSGISLWPKQSSGIVEWDYESLGLSYSVPVHMAAGAVAGMAEHCVMFPLDSVKTRIQSLCPCPEWECPTPFHGVASIAKREGFRRTLRGINAVAFGSIPAHALYFTFYEKVKGMLTGNTYGHSNTVSYALAGVAATVVHDLIMNPAEVIKQRMQMHYSPYGGSLECVRCIYKTEGISAFYRSYSTQLLMNIPFQALINPSHRYDPKSHLLSGGLSGGLAAALTTPLDCIKTVLNTQQSPQPLLDHRGSILYFGGSYRGVFDAIWSIYSNRGFLGFFSGIQARVLYQMPATALSWSAYELFKYLLGERQTTCVDIYSKNGLLSSNSKAQIALAITFLAGGLTIGYIIGRRTGLAFAVRHNKRISLEKDKIADKVDLEDIGDKKMRFTAVLGDSKSVEIFSKVLGIASKICRKRIVVRITPNEFSFVNVYSIREGICLDFRLLKDQLFCSWVFEGISVENNAIFFELSTDDLIGSIQSRENQAKFKLVKKDNIPHLRIELSANGLVNEIPINFILVRNWNDYNPPNMGTPSVAVTLPPVKNLSKILSAVKNIGAKNAVRVNNSGEFSVCAITDMAKVDIYAGDLTNLSLTAKFDLNYILQGWSQLTRALSVLGLLLIPLIIVIFTFYADYFYNTIGFILFISWNSLLVCLISWFCYLFGLQKIDVHFVGGFAFIPFALLDTIVACIGTVAYGIGSIISAIAVLSSFRYSGGVIFAYISATALCLLAFFAFAYFVILIYRAIPNGQYRYLFSMIIEGNQVTSRNLPGPGGPNNTVPHI</sequence>
<dbReference type="GO" id="GO:0005743">
    <property type="term" value="C:mitochondrial inner membrane"/>
    <property type="evidence" value="ECO:0007669"/>
    <property type="project" value="UniProtKB-SubCell"/>
</dbReference>
<name>A0A915NID2_9BILA</name>
<dbReference type="GO" id="GO:0030896">
    <property type="term" value="C:checkpoint clamp complex"/>
    <property type="evidence" value="ECO:0007669"/>
    <property type="project" value="InterPro"/>
</dbReference>
<dbReference type="InterPro" id="IPR018108">
    <property type="entry name" value="MCP_transmembrane"/>
</dbReference>
<dbReference type="SUPFAM" id="SSF103506">
    <property type="entry name" value="Mitochondrial carrier"/>
    <property type="match status" value="1"/>
</dbReference>
<feature type="transmembrane region" description="Helical" evidence="14">
    <location>
        <begin position="718"/>
        <end position="743"/>
    </location>
</feature>
<dbReference type="Pfam" id="PF04005">
    <property type="entry name" value="Hus1"/>
    <property type="match status" value="1"/>
</dbReference>
<keyword evidence="16" id="KW-1185">Reference proteome</keyword>
<dbReference type="Gene3D" id="3.70.10.10">
    <property type="match status" value="1"/>
</dbReference>
<evidence type="ECO:0000256" key="11">
    <source>
        <dbReference type="ARBA" id="ARBA00023136"/>
    </source>
</evidence>
<dbReference type="GO" id="GO:0015093">
    <property type="term" value="F:ferrous iron transmembrane transporter activity"/>
    <property type="evidence" value="ECO:0007669"/>
    <property type="project" value="TreeGrafter"/>
</dbReference>
<dbReference type="InterPro" id="IPR023395">
    <property type="entry name" value="MCP_dom_sf"/>
</dbReference>